<proteinExistence type="predicted"/>
<dbReference type="InterPro" id="IPR007345">
    <property type="entry name" value="Polysacch_pyruvyl_Trfase"/>
</dbReference>
<accession>A0A2H1KXQ5</accession>
<keyword evidence="3" id="KW-0808">Transferase</keyword>
<name>A0A2A3YTV5_BREAU</name>
<evidence type="ECO:0000313" key="3">
    <source>
        <dbReference type="EMBL" id="SMY04448.1"/>
    </source>
</evidence>
<reference evidence="3 5" key="2">
    <citation type="submission" date="2017-03" db="EMBL/GenBank/DDBJ databases">
        <authorList>
            <person name="Afonso C.L."/>
            <person name="Miller P.J."/>
            <person name="Scott M.A."/>
            <person name="Spackman E."/>
            <person name="Goraichik I."/>
            <person name="Dimitrov K.M."/>
            <person name="Suarez D.L."/>
            <person name="Swayne D.E."/>
        </authorList>
    </citation>
    <scope>NUCLEOTIDE SEQUENCE [LARGE SCALE GENOMIC DNA]</scope>
    <source>
        <strain evidence="3">8</strain>
        <strain evidence="5">8(6)</strain>
    </source>
</reference>
<protein>
    <submittedName>
        <fullName evidence="3">Polysaccharide pyruvyl transferase family protein WcaK</fullName>
    </submittedName>
</protein>
<gene>
    <name evidence="3" type="ORF">BAURA86_03680</name>
    <name evidence="2" type="ORF">CIK65_12795</name>
</gene>
<accession>A0A2A3YTV5</accession>
<evidence type="ECO:0000313" key="4">
    <source>
        <dbReference type="Proteomes" id="UP000218620"/>
    </source>
</evidence>
<dbReference type="PANTHER" id="PTHR36836">
    <property type="entry name" value="COLANIC ACID BIOSYNTHESIS PROTEIN WCAK"/>
    <property type="match status" value="1"/>
</dbReference>
<dbReference type="Proteomes" id="UP000218620">
    <property type="component" value="Unassembled WGS sequence"/>
</dbReference>
<dbReference type="AlphaFoldDB" id="A0A2A3YTV5"/>
<feature type="domain" description="Polysaccharide pyruvyl transferase" evidence="1">
    <location>
        <begin position="25"/>
        <end position="317"/>
    </location>
</feature>
<dbReference type="Proteomes" id="UP000234300">
    <property type="component" value="Unassembled WGS sequence"/>
</dbReference>
<evidence type="ECO:0000313" key="5">
    <source>
        <dbReference type="Proteomes" id="UP000234300"/>
    </source>
</evidence>
<dbReference type="GO" id="GO:0016740">
    <property type="term" value="F:transferase activity"/>
    <property type="evidence" value="ECO:0007669"/>
    <property type="project" value="UniProtKB-KW"/>
</dbReference>
<sequence>MPALRLRAELNRIRVLLLTNRDSDNVGDQIIEASVISLLKTVAANLDLDEDSFEISSRAAGIISKKYMKTGDESLLKSARKAISKADILVFGGAPLFNYRYQTFYRRTIRTVELAQEYGVPTLFSSIGVEPYSDDDHRSQALKQALNLPVVKQIITRDDLPSVAKYVAGTQISTGLVADPAVFADKVFENIVGQSESNPKGSKSTIGLVVTRAGIFADNGIDFSEDDQRQFWLGVIELLRERQYGYRLFTTGHFTDEIFLDSLVREHGVPAKNVRFTVNSPDELIEELRACDAVIAYRLHASITSFALGVPSVGLSWNFKVPEFYKEIGYADRAISSDNWSPRHVVAVMENALANGVTKDSSYLYSVYKSLFDGVKDILTPDGEAVPYSLNEVYDALPRYPMTSLPEYRAKVQRKLRRSYDFYANKSIQWRPSIQDGLILRIGRRIKRALSNSIR</sequence>
<evidence type="ECO:0000313" key="2">
    <source>
        <dbReference type="EMBL" id="PCC42595.1"/>
    </source>
</evidence>
<organism evidence="2 4">
    <name type="scientific">Brevibacterium aurantiacum</name>
    <dbReference type="NCBI Taxonomy" id="273384"/>
    <lineage>
        <taxon>Bacteria</taxon>
        <taxon>Bacillati</taxon>
        <taxon>Actinomycetota</taxon>
        <taxon>Actinomycetes</taxon>
        <taxon>Micrococcales</taxon>
        <taxon>Brevibacteriaceae</taxon>
        <taxon>Brevibacterium</taxon>
    </lineage>
</organism>
<dbReference type="EMBL" id="NRGQ01000018">
    <property type="protein sequence ID" value="PCC42595.1"/>
    <property type="molecule type" value="Genomic_DNA"/>
</dbReference>
<evidence type="ECO:0000259" key="1">
    <source>
        <dbReference type="Pfam" id="PF04230"/>
    </source>
</evidence>
<dbReference type="EMBL" id="FXZI01000020">
    <property type="protein sequence ID" value="SMY04448.1"/>
    <property type="molecule type" value="Genomic_DNA"/>
</dbReference>
<reference evidence="2 4" key="1">
    <citation type="journal article" date="2017" name="Elife">
        <title>Extensive horizontal gene transfer in cheese-associated bacteria.</title>
        <authorList>
            <person name="Bonham K.S."/>
            <person name="Wolfe B.E."/>
            <person name="Dutton R.J."/>
        </authorList>
    </citation>
    <scope>NUCLEOTIDE SEQUENCE [LARGE SCALE GENOMIC DNA]</scope>
    <source>
        <strain evidence="2 4">962_8</strain>
    </source>
</reference>
<dbReference type="Pfam" id="PF04230">
    <property type="entry name" value="PS_pyruv_trans"/>
    <property type="match status" value="1"/>
</dbReference>
<dbReference type="PANTHER" id="PTHR36836:SF1">
    <property type="entry name" value="COLANIC ACID BIOSYNTHESIS PROTEIN WCAK"/>
    <property type="match status" value="1"/>
</dbReference>